<gene>
    <name evidence="1" type="ORF">SAMN05444817_101269</name>
</gene>
<accession>A0A1N7IQ83</accession>
<proteinExistence type="predicted"/>
<evidence type="ECO:0000313" key="1">
    <source>
        <dbReference type="EMBL" id="SIS39217.1"/>
    </source>
</evidence>
<sequence length="98" mass="11428">MNILRMIDSLEKKAERRWRRTPAYRKDLMASREVIDAHSDLSREEIDKVLADQGLPSLVEGGKAMAKTLVTFVPLMFFRAALANIRKLVVRFQERKQR</sequence>
<reference evidence="2" key="1">
    <citation type="submission" date="2017-01" db="EMBL/GenBank/DDBJ databases">
        <authorList>
            <person name="Varghese N."/>
            <person name="Submissions S."/>
        </authorList>
    </citation>
    <scope>NUCLEOTIDE SEQUENCE [LARGE SCALE GENOMIC DNA]</scope>
    <source>
        <strain evidence="2">DSM 44531</strain>
    </source>
</reference>
<organism evidence="1 2">
    <name type="scientific">Corynebacterium appendicis CIP 107643</name>
    <dbReference type="NCBI Taxonomy" id="1161099"/>
    <lineage>
        <taxon>Bacteria</taxon>
        <taxon>Bacillati</taxon>
        <taxon>Actinomycetota</taxon>
        <taxon>Actinomycetes</taxon>
        <taxon>Mycobacteriales</taxon>
        <taxon>Corynebacteriaceae</taxon>
        <taxon>Corynebacterium</taxon>
    </lineage>
</organism>
<name>A0A1N7IQ83_9CORY</name>
<dbReference type="RefSeq" id="WP_076598239.1">
    <property type="nucleotide sequence ID" value="NZ_CP046976.1"/>
</dbReference>
<evidence type="ECO:0000313" key="2">
    <source>
        <dbReference type="Proteomes" id="UP000186292"/>
    </source>
</evidence>
<protein>
    <submittedName>
        <fullName evidence="1">Uncharacterized protein</fullName>
    </submittedName>
</protein>
<dbReference type="AlphaFoldDB" id="A0A1N7IQ83"/>
<keyword evidence="2" id="KW-1185">Reference proteome</keyword>
<dbReference type="EMBL" id="FTOF01000001">
    <property type="protein sequence ID" value="SIS39217.1"/>
    <property type="molecule type" value="Genomic_DNA"/>
</dbReference>
<dbReference type="Proteomes" id="UP000186292">
    <property type="component" value="Unassembled WGS sequence"/>
</dbReference>